<feature type="compositionally biased region" description="Polar residues" evidence="1">
    <location>
        <begin position="170"/>
        <end position="183"/>
    </location>
</feature>
<feature type="region of interest" description="Disordered" evidence="1">
    <location>
        <begin position="365"/>
        <end position="410"/>
    </location>
</feature>
<protein>
    <submittedName>
        <fullName evidence="2">Uncharacterized protein</fullName>
    </submittedName>
</protein>
<feature type="region of interest" description="Disordered" evidence="1">
    <location>
        <begin position="147"/>
        <end position="217"/>
    </location>
</feature>
<keyword evidence="3" id="KW-1185">Reference proteome</keyword>
<dbReference type="OrthoDB" id="2738071at2759"/>
<feature type="compositionally biased region" description="Pro residues" evidence="1">
    <location>
        <begin position="158"/>
        <end position="167"/>
    </location>
</feature>
<proteinExistence type="predicted"/>
<dbReference type="AlphaFoldDB" id="A0A0D7BQN3"/>
<dbReference type="Proteomes" id="UP000054007">
    <property type="component" value="Unassembled WGS sequence"/>
</dbReference>
<reference evidence="2 3" key="1">
    <citation type="journal article" date="2015" name="Fungal Genet. Biol.">
        <title>Evolution of novel wood decay mechanisms in Agaricales revealed by the genome sequences of Fistulina hepatica and Cylindrobasidium torrendii.</title>
        <authorList>
            <person name="Floudas D."/>
            <person name="Held B.W."/>
            <person name="Riley R."/>
            <person name="Nagy L.G."/>
            <person name="Koehler G."/>
            <person name="Ransdell A.S."/>
            <person name="Younus H."/>
            <person name="Chow J."/>
            <person name="Chiniquy J."/>
            <person name="Lipzen A."/>
            <person name="Tritt A."/>
            <person name="Sun H."/>
            <person name="Haridas S."/>
            <person name="LaButti K."/>
            <person name="Ohm R.A."/>
            <person name="Kues U."/>
            <person name="Blanchette R.A."/>
            <person name="Grigoriev I.V."/>
            <person name="Minto R.E."/>
            <person name="Hibbett D.S."/>
        </authorList>
    </citation>
    <scope>NUCLEOTIDE SEQUENCE [LARGE SCALE GENOMIC DNA]</scope>
    <source>
        <strain evidence="2 3">FP15055 ss-10</strain>
    </source>
</reference>
<feature type="region of interest" description="Disordered" evidence="1">
    <location>
        <begin position="425"/>
        <end position="447"/>
    </location>
</feature>
<sequence length="672" mass="73783">MSLRIAKYPLGAPPYALWAVRPLRGEEDADGLRPGFLDALDTTVRKLAKIENDYIYEKGPVGRLYIEKCKKQRRLLTKKICGHLDTLSRAPWHFYSASDAWTRLCTDAEAWKKPSGPGSLKTLAEEAAALDAELGLEITVVPCEPDEEMPETMESPPAALPTPPPTQPTISIVNIPNLSTGPSRQAGPLQSSIRRRRRISGDGNISKPKRVRIDTGPLGRVPRLHEATTRTLCAGGAALNDGAICVISEDPARSEASKLTYHPGAFVFVAKPDKCKDGFPWIARIIGFESHSFCDIDAEIEWYNPRDGKDLQIGKSPATFPARSTMAPLTSSDLLNLPLFQIPQPSIAAEESDAFSMSLLGSVKSTDPASFTKSSRRVEKEAAEMDGKVKSSNKVEQSDPISVKTSNGLSTAQDAPHIAYRRALKRKGRKPSDNSVTMHTSTSTSTRELCSAGRQTVNFLALDGLATVALFTNKCLTLPLVSETTFYVYARGCGSKSGVCLPTQNSCPLEGAYDPDTQDLRWCSLCQTFFHLSCLGEEGLSRSALRTRVGVNQSHLRTVVDCTELSVGLLAQLPIARWHRGKGQPPLSPEHMVLSAIECVESGGSDVLWESWLAKHHHAVEQDNVSFGDATLERRLLRDKREWIDMAEDVIWNMVEADLPWYLCKGCGDQWI</sequence>
<evidence type="ECO:0000256" key="1">
    <source>
        <dbReference type="SAM" id="MobiDB-lite"/>
    </source>
</evidence>
<feature type="compositionally biased region" description="Polar residues" evidence="1">
    <location>
        <begin position="390"/>
        <end position="410"/>
    </location>
</feature>
<evidence type="ECO:0000313" key="3">
    <source>
        <dbReference type="Proteomes" id="UP000054007"/>
    </source>
</evidence>
<organism evidence="2 3">
    <name type="scientific">Cylindrobasidium torrendii FP15055 ss-10</name>
    <dbReference type="NCBI Taxonomy" id="1314674"/>
    <lineage>
        <taxon>Eukaryota</taxon>
        <taxon>Fungi</taxon>
        <taxon>Dikarya</taxon>
        <taxon>Basidiomycota</taxon>
        <taxon>Agaricomycotina</taxon>
        <taxon>Agaricomycetes</taxon>
        <taxon>Agaricomycetidae</taxon>
        <taxon>Agaricales</taxon>
        <taxon>Marasmiineae</taxon>
        <taxon>Physalacriaceae</taxon>
        <taxon>Cylindrobasidium</taxon>
    </lineage>
</organism>
<name>A0A0D7BQN3_9AGAR</name>
<accession>A0A0D7BQN3</accession>
<evidence type="ECO:0000313" key="2">
    <source>
        <dbReference type="EMBL" id="KIY71916.1"/>
    </source>
</evidence>
<feature type="compositionally biased region" description="Basic and acidic residues" evidence="1">
    <location>
        <begin position="376"/>
        <end position="389"/>
    </location>
</feature>
<gene>
    <name evidence="2" type="ORF">CYLTODRAFT_486858</name>
</gene>
<dbReference type="EMBL" id="KN880449">
    <property type="protein sequence ID" value="KIY71916.1"/>
    <property type="molecule type" value="Genomic_DNA"/>
</dbReference>